<accession>A0A9Q1QPF1</accession>
<feature type="region of interest" description="Disordered" evidence="7">
    <location>
        <begin position="468"/>
        <end position="487"/>
    </location>
</feature>
<dbReference type="AlphaFoldDB" id="A0A9Q1QPF1"/>
<keyword evidence="2 4" id="KW-0328">Glycosyltransferase</keyword>
<feature type="coiled-coil region" evidence="6">
    <location>
        <begin position="319"/>
        <end position="346"/>
    </location>
</feature>
<dbReference type="PROSITE" id="PS00375">
    <property type="entry name" value="UDPGT"/>
    <property type="match status" value="1"/>
</dbReference>
<keyword evidence="9" id="KW-1185">Reference proteome</keyword>
<dbReference type="Pfam" id="PF00201">
    <property type="entry name" value="UDPGT"/>
    <property type="match status" value="1"/>
</dbReference>
<dbReference type="SUPFAM" id="SSF53756">
    <property type="entry name" value="UDP-Glycosyltransferase/glycogen phosphorylase"/>
    <property type="match status" value="1"/>
</dbReference>
<evidence type="ECO:0000256" key="5">
    <source>
        <dbReference type="RuleBase" id="RU362057"/>
    </source>
</evidence>
<dbReference type="Gene3D" id="3.40.50.2000">
    <property type="entry name" value="Glycogen Phosphorylase B"/>
    <property type="match status" value="2"/>
</dbReference>
<comment type="similarity">
    <text evidence="1 4">Belongs to the UDP-glycosyltransferase family.</text>
</comment>
<keyword evidence="3 4" id="KW-0808">Transferase</keyword>
<organism evidence="8 9">
    <name type="scientific">Carnegiea gigantea</name>
    <dbReference type="NCBI Taxonomy" id="171969"/>
    <lineage>
        <taxon>Eukaryota</taxon>
        <taxon>Viridiplantae</taxon>
        <taxon>Streptophyta</taxon>
        <taxon>Embryophyta</taxon>
        <taxon>Tracheophyta</taxon>
        <taxon>Spermatophyta</taxon>
        <taxon>Magnoliopsida</taxon>
        <taxon>eudicotyledons</taxon>
        <taxon>Gunneridae</taxon>
        <taxon>Pentapetalae</taxon>
        <taxon>Caryophyllales</taxon>
        <taxon>Cactineae</taxon>
        <taxon>Cactaceae</taxon>
        <taxon>Cactoideae</taxon>
        <taxon>Echinocereeae</taxon>
        <taxon>Carnegiea</taxon>
    </lineage>
</organism>
<dbReference type="EC" id="2.4.1.-" evidence="5"/>
<dbReference type="OrthoDB" id="5835829at2759"/>
<evidence type="ECO:0000256" key="2">
    <source>
        <dbReference type="ARBA" id="ARBA00022676"/>
    </source>
</evidence>
<dbReference type="InterPro" id="IPR002213">
    <property type="entry name" value="UDP_glucos_trans"/>
</dbReference>
<dbReference type="PANTHER" id="PTHR11926:SF870">
    <property type="entry name" value="UDP-GLYCOSYLTRANSFERASE 75B1"/>
    <property type="match status" value="1"/>
</dbReference>
<dbReference type="InterPro" id="IPR035595">
    <property type="entry name" value="UDP_glycos_trans_CS"/>
</dbReference>
<proteinExistence type="inferred from homology"/>
<dbReference type="CDD" id="cd03784">
    <property type="entry name" value="GT1_Gtf-like"/>
    <property type="match status" value="1"/>
</dbReference>
<evidence type="ECO:0000256" key="6">
    <source>
        <dbReference type="SAM" id="Coils"/>
    </source>
</evidence>
<evidence type="ECO:0000256" key="1">
    <source>
        <dbReference type="ARBA" id="ARBA00009995"/>
    </source>
</evidence>
<dbReference type="EMBL" id="JAKOGI010000019">
    <property type="protein sequence ID" value="KAJ8449682.1"/>
    <property type="molecule type" value="Genomic_DNA"/>
</dbReference>
<evidence type="ECO:0000256" key="3">
    <source>
        <dbReference type="ARBA" id="ARBA00022679"/>
    </source>
</evidence>
<comment type="caution">
    <text evidence="8">The sequence shown here is derived from an EMBL/GenBank/DDBJ whole genome shotgun (WGS) entry which is preliminary data.</text>
</comment>
<dbReference type="FunFam" id="3.40.50.2000:FF:000167">
    <property type="entry name" value="Glycosyltransferase"/>
    <property type="match status" value="1"/>
</dbReference>
<reference evidence="8" key="1">
    <citation type="submission" date="2022-04" db="EMBL/GenBank/DDBJ databases">
        <title>Carnegiea gigantea Genome sequencing and assembly v2.</title>
        <authorList>
            <person name="Copetti D."/>
            <person name="Sanderson M.J."/>
            <person name="Burquez A."/>
            <person name="Wojciechowski M.F."/>
        </authorList>
    </citation>
    <scope>NUCLEOTIDE SEQUENCE</scope>
    <source>
        <strain evidence="8">SGP5-SGP5p</strain>
        <tissue evidence="8">Aerial part</tissue>
    </source>
</reference>
<evidence type="ECO:0000313" key="9">
    <source>
        <dbReference type="Proteomes" id="UP001153076"/>
    </source>
</evidence>
<gene>
    <name evidence="8" type="ORF">Cgig2_001338</name>
</gene>
<keyword evidence="6" id="KW-0175">Coiled coil</keyword>
<evidence type="ECO:0000313" key="8">
    <source>
        <dbReference type="EMBL" id="KAJ8449682.1"/>
    </source>
</evidence>
<dbReference type="PANTHER" id="PTHR11926">
    <property type="entry name" value="GLUCOSYL/GLUCURONOSYL TRANSFERASES"/>
    <property type="match status" value="1"/>
</dbReference>
<dbReference type="Proteomes" id="UP001153076">
    <property type="component" value="Unassembled WGS sequence"/>
</dbReference>
<dbReference type="GO" id="GO:0080043">
    <property type="term" value="F:quercetin 3-O-glucosyltransferase activity"/>
    <property type="evidence" value="ECO:0007669"/>
    <property type="project" value="TreeGrafter"/>
</dbReference>
<evidence type="ECO:0000256" key="4">
    <source>
        <dbReference type="RuleBase" id="RU003718"/>
    </source>
</evidence>
<sequence length="487" mass="55302">MAEQKPHFLLVTYPVQGHINPALQFAKRLLRAGARVTFSTTVSAYRKMEKGNSIPKGVTFTTFSDGYDDGYRRNVDGDGQTYLSVFRQRGSESLRELLKKSAAEGNPVTCLVYTLLLPWAAEVARGLNVPSALLWIQPATVFDVYYYYFNEYNDVISECEKDPSWCLKLPNLPFELKARDLPSFLLPSNSYSYTCALLPSFKEQMEELEKEEKATILVNTFEALEADMLRSIEKFQLIPIGPLLPSAFLDGKDPLDKSFGGDLFQRSKDGDYMEWLNSQEKSSVIYVSFGSLSVLSKPQMEELARALIQTRRPFLWVIREKETKEKEKQDQETKQAEEEEEELSCMGELKQQGLIVPWCSQVEVLSHPSIGCFVTHCGWNSTLESLTSGVPMVAFPQWTDQTTNAKLVQDVWKTGVRVKPSEEDGLVKSEELGRCLEVVMESDETKENAKRWRDLAIQASFSKPFNPKNEYGQFKNRRSTKLKGAAN</sequence>
<dbReference type="FunFam" id="3.40.50.2000:FF:000019">
    <property type="entry name" value="Glycosyltransferase"/>
    <property type="match status" value="1"/>
</dbReference>
<dbReference type="GO" id="GO:0080044">
    <property type="term" value="F:quercetin 7-O-glucosyltransferase activity"/>
    <property type="evidence" value="ECO:0007669"/>
    <property type="project" value="TreeGrafter"/>
</dbReference>
<evidence type="ECO:0000256" key="7">
    <source>
        <dbReference type="SAM" id="MobiDB-lite"/>
    </source>
</evidence>
<name>A0A9Q1QPF1_9CARY</name>
<protein>
    <recommendedName>
        <fullName evidence="5">Glycosyltransferase</fullName>
        <ecNumber evidence="5">2.4.1.-</ecNumber>
    </recommendedName>
</protein>